<evidence type="ECO:0000256" key="3">
    <source>
        <dbReference type="ARBA" id="ARBA00022729"/>
    </source>
</evidence>
<dbReference type="PATRIC" id="fig|1227466.3.peg.288"/>
<evidence type="ECO:0000259" key="5">
    <source>
        <dbReference type="Pfam" id="PF00496"/>
    </source>
</evidence>
<keyword evidence="7" id="KW-1185">Reference proteome</keyword>
<dbReference type="PANTHER" id="PTHR30290:SF9">
    <property type="entry name" value="OLIGOPEPTIDE-BINDING PROTEIN APPA"/>
    <property type="match status" value="1"/>
</dbReference>
<feature type="region of interest" description="Disordered" evidence="4">
    <location>
        <begin position="1"/>
        <end position="23"/>
    </location>
</feature>
<organism evidence="6 7">
    <name type="scientific">Halorubrum coriense DSM 10284</name>
    <dbReference type="NCBI Taxonomy" id="1227466"/>
    <lineage>
        <taxon>Archaea</taxon>
        <taxon>Methanobacteriati</taxon>
        <taxon>Methanobacteriota</taxon>
        <taxon>Stenosarchaea group</taxon>
        <taxon>Halobacteria</taxon>
        <taxon>Halobacteriales</taxon>
        <taxon>Haloferacaceae</taxon>
        <taxon>Halorubrum</taxon>
    </lineage>
</organism>
<dbReference type="InterPro" id="IPR000914">
    <property type="entry name" value="SBP_5_dom"/>
</dbReference>
<dbReference type="GO" id="GO:1904680">
    <property type="term" value="F:peptide transmembrane transporter activity"/>
    <property type="evidence" value="ECO:0007669"/>
    <property type="project" value="TreeGrafter"/>
</dbReference>
<dbReference type="STRING" id="1227466.C464_01421"/>
<dbReference type="RefSeq" id="WP_006111691.1">
    <property type="nucleotide sequence ID" value="NZ_AOJL01000009.1"/>
</dbReference>
<evidence type="ECO:0000313" key="7">
    <source>
        <dbReference type="Proteomes" id="UP000011509"/>
    </source>
</evidence>
<evidence type="ECO:0000256" key="4">
    <source>
        <dbReference type="SAM" id="MobiDB-lite"/>
    </source>
</evidence>
<dbReference type="AlphaFoldDB" id="M0EVL4"/>
<feature type="compositionally biased region" description="Low complexity" evidence="4">
    <location>
        <begin position="1"/>
        <end position="13"/>
    </location>
</feature>
<evidence type="ECO:0000256" key="2">
    <source>
        <dbReference type="ARBA" id="ARBA00022448"/>
    </source>
</evidence>
<keyword evidence="2" id="KW-0813">Transport</keyword>
<dbReference type="Proteomes" id="UP000011509">
    <property type="component" value="Unassembled WGS sequence"/>
</dbReference>
<reference evidence="6 7" key="1">
    <citation type="journal article" date="2014" name="PLoS Genet.">
        <title>Phylogenetically driven sequencing of extremely halophilic archaea reveals strategies for static and dynamic osmo-response.</title>
        <authorList>
            <person name="Becker E.A."/>
            <person name="Seitzer P.M."/>
            <person name="Tritt A."/>
            <person name="Larsen D."/>
            <person name="Krusor M."/>
            <person name="Yao A.I."/>
            <person name="Wu D."/>
            <person name="Madern D."/>
            <person name="Eisen J.A."/>
            <person name="Darling A.E."/>
            <person name="Facciotti M.T."/>
        </authorList>
    </citation>
    <scope>NUCLEOTIDE SEQUENCE [LARGE SCALE GENOMIC DNA]</scope>
    <source>
        <strain evidence="6 7">DSM 10284</strain>
    </source>
</reference>
<dbReference type="Gene3D" id="3.10.105.10">
    <property type="entry name" value="Dipeptide-binding Protein, Domain 3"/>
    <property type="match status" value="1"/>
</dbReference>
<gene>
    <name evidence="6" type="ORF">C464_01421</name>
</gene>
<proteinExistence type="inferred from homology"/>
<dbReference type="SUPFAM" id="SSF53850">
    <property type="entry name" value="Periplasmic binding protein-like II"/>
    <property type="match status" value="1"/>
</dbReference>
<dbReference type="Pfam" id="PF00496">
    <property type="entry name" value="SBP_bac_5"/>
    <property type="match status" value="1"/>
</dbReference>
<dbReference type="EMBL" id="AOJL01000009">
    <property type="protein sequence ID" value="ELZ51098.1"/>
    <property type="molecule type" value="Genomic_DNA"/>
</dbReference>
<name>M0EVL4_9EURY</name>
<dbReference type="InterPro" id="IPR039424">
    <property type="entry name" value="SBP_5"/>
</dbReference>
<protein>
    <submittedName>
        <fullName evidence="6">Dipeptide ABC transporter dipeptide-binding protein</fullName>
    </submittedName>
</protein>
<accession>M0EVL4</accession>
<comment type="similarity">
    <text evidence="1">Belongs to the bacterial solute-binding protein 5 family.</text>
</comment>
<keyword evidence="3" id="KW-0732">Signal</keyword>
<dbReference type="GO" id="GO:0015833">
    <property type="term" value="P:peptide transport"/>
    <property type="evidence" value="ECO:0007669"/>
    <property type="project" value="TreeGrafter"/>
</dbReference>
<dbReference type="CDD" id="cd00995">
    <property type="entry name" value="PBP2_NikA_DppA_OppA_like"/>
    <property type="match status" value="1"/>
</dbReference>
<feature type="domain" description="Solute-binding protein family 5" evidence="5">
    <location>
        <begin position="67"/>
        <end position="468"/>
    </location>
</feature>
<comment type="caution">
    <text evidence="6">The sequence shown here is derived from an EMBL/GenBank/DDBJ whole genome shotgun (WGS) entry which is preliminary data.</text>
</comment>
<dbReference type="PANTHER" id="PTHR30290">
    <property type="entry name" value="PERIPLASMIC BINDING COMPONENT OF ABC TRANSPORTER"/>
    <property type="match status" value="1"/>
</dbReference>
<dbReference type="Gene3D" id="3.40.190.10">
    <property type="entry name" value="Periplasmic binding protein-like II"/>
    <property type="match status" value="1"/>
</dbReference>
<sequence length="569" mass="62841">MNDTDSGTDVGSDTGEDGGDAGNELQLINATMTSLDPVQASDTASSEVTTQIFDGLLNWVDGGVPVEARLAADYSVSDDFLTYTFELKEGVTYHNGDEVTAQDFVYAWERLAASPNSQAPSDILSAVNIAHEETDDGSYVPGTLQMEAVDDYTFEFTLAAPFASATQVMANNQFAVYPKGIVGDIEGYDGEIDQGTFASDNPIGAGPFEFEEWQSGTEATVLAYDDYHGSGPEVDGIHWQIIADPSARFNYAMNQNADMFAIPTSQFSASSYTIDRTDEQGRQRGTYEARNGETLSATGVPTLNYNYIGFNMPAVPKPVRQALAHAMNQQTIAQQVFKNRAVPAYHTMSPNIYPGGAEAYDQHAEENYPYGYNQTDLEGARQVMEEAGYGPNNRYELDWLQYQSSTWLSVANTLRDKLTNAYIDMQIEQAPFSTLLERVRALNVEAFTLAWIVPWAAPDAFVKHLDASRSDPTDGPVEMYADWPNDSEAAQNAVEAWERIENNPLANDENTQIRNEAAIAMEEANWEDVANLPVYHEIEQRFRYDHVDVDAFGSGGSYKQKHDTTTLDR</sequence>
<evidence type="ECO:0000256" key="1">
    <source>
        <dbReference type="ARBA" id="ARBA00005695"/>
    </source>
</evidence>
<evidence type="ECO:0000313" key="6">
    <source>
        <dbReference type="EMBL" id="ELZ51098.1"/>
    </source>
</evidence>